<dbReference type="InterPro" id="IPR037107">
    <property type="entry name" value="Put_OMP_sf"/>
</dbReference>
<organism evidence="2 3">
    <name type="scientific">Marinicella pacifica</name>
    <dbReference type="NCBI Taxonomy" id="1171543"/>
    <lineage>
        <taxon>Bacteria</taxon>
        <taxon>Pseudomonadati</taxon>
        <taxon>Pseudomonadota</taxon>
        <taxon>Gammaproteobacteria</taxon>
        <taxon>Lysobacterales</taxon>
        <taxon>Marinicellaceae</taxon>
        <taxon>Marinicella</taxon>
    </lineage>
</organism>
<dbReference type="RefSeq" id="WP_345258689.1">
    <property type="nucleotide sequence ID" value="NZ_BAABJF010000003.1"/>
</dbReference>
<feature type="chain" id="PRO_5036987383" evidence="1">
    <location>
        <begin position="19"/>
        <end position="380"/>
    </location>
</feature>
<reference evidence="2" key="1">
    <citation type="journal article" date="2014" name="Int. J. Syst. Evol. Microbiol.">
        <title>Complete genome sequence of Corynebacterium casei LMG S-19264T (=DSM 44701T), isolated from a smear-ripened cheese.</title>
        <authorList>
            <consortium name="US DOE Joint Genome Institute (JGI-PGF)"/>
            <person name="Walter F."/>
            <person name="Albersmeier A."/>
            <person name="Kalinowski J."/>
            <person name="Ruckert C."/>
        </authorList>
    </citation>
    <scope>NUCLEOTIDE SEQUENCE</scope>
    <source>
        <strain evidence="2">CGMCC 1.12181</strain>
    </source>
</reference>
<dbReference type="AlphaFoldDB" id="A0A917CUT1"/>
<dbReference type="Gene3D" id="2.40.128.140">
    <property type="entry name" value="Outer membrane protein"/>
    <property type="match status" value="1"/>
</dbReference>
<name>A0A917CUT1_9GAMM</name>
<dbReference type="Pfam" id="PF09982">
    <property type="entry name" value="LpxR"/>
    <property type="match status" value="1"/>
</dbReference>
<sequence>MQLMAAMSMLLWSMLAVAADENMDIDLACAPEETIQFRGGTIRLENDKFTDTDQDYTNGVSITMVSLDIPGQLRPECLSKPSRLYMRFIQMMNPGFWNDMNYSADSQNVVFRFGQSMYTPEDFTRTDLIVDDRPYAGLLYTGMAWNRRKFNPESNLDMLDTREITIGVIGPLSLAEQAQNLVHDAFDDERFLGWDNQLENEPALQLALDRKYKSSNQDGAVTPGFSVDSIRSMGLRLGNIETSATVGIEGRIGWNLPNDFGSYPIRPGAENRPPSAFAHGNNGDNSISDLSRPAPGMHLFVTLEAKAVGYDFSLDGNLFQDSHSVSRRPWIAQAAVGISGQGFIAGHGFRLAVMHVYRTREYDEQLNNHSYGSIALSIEF</sequence>
<accession>A0A917CUT1</accession>
<keyword evidence="1" id="KW-0732">Signal</keyword>
<keyword evidence="3" id="KW-1185">Reference proteome</keyword>
<gene>
    <name evidence="2" type="ORF">GCM10011365_17690</name>
</gene>
<reference evidence="2" key="2">
    <citation type="submission" date="2020-09" db="EMBL/GenBank/DDBJ databases">
        <authorList>
            <person name="Sun Q."/>
            <person name="Zhou Y."/>
        </authorList>
    </citation>
    <scope>NUCLEOTIDE SEQUENCE</scope>
    <source>
        <strain evidence="2">CGMCC 1.12181</strain>
    </source>
</reference>
<dbReference type="EMBL" id="BMEO01000007">
    <property type="protein sequence ID" value="GGF96736.1"/>
    <property type="molecule type" value="Genomic_DNA"/>
</dbReference>
<protein>
    <submittedName>
        <fullName evidence="2">Membrane protein</fullName>
    </submittedName>
</protein>
<evidence type="ECO:0000313" key="2">
    <source>
        <dbReference type="EMBL" id="GGF96736.1"/>
    </source>
</evidence>
<proteinExistence type="predicted"/>
<comment type="caution">
    <text evidence="2">The sequence shown here is derived from an EMBL/GenBank/DDBJ whole genome shotgun (WGS) entry which is preliminary data.</text>
</comment>
<feature type="signal peptide" evidence="1">
    <location>
        <begin position="1"/>
        <end position="18"/>
    </location>
</feature>
<dbReference type="Proteomes" id="UP000605253">
    <property type="component" value="Unassembled WGS sequence"/>
</dbReference>
<evidence type="ECO:0000313" key="3">
    <source>
        <dbReference type="Proteomes" id="UP000605253"/>
    </source>
</evidence>
<evidence type="ECO:0000256" key="1">
    <source>
        <dbReference type="SAM" id="SignalP"/>
    </source>
</evidence>
<dbReference type="InterPro" id="IPR018707">
    <property type="entry name" value="LpxR"/>
</dbReference>